<evidence type="ECO:0000256" key="10">
    <source>
        <dbReference type="ARBA" id="ARBA00038378"/>
    </source>
</evidence>
<reference evidence="14" key="1">
    <citation type="submission" date="2021-01" db="EMBL/GenBank/DDBJ databases">
        <authorList>
            <person name="Corre E."/>
            <person name="Pelletier E."/>
            <person name="Niang G."/>
            <person name="Scheremetjew M."/>
            <person name="Finn R."/>
            <person name="Kale V."/>
            <person name="Holt S."/>
            <person name="Cochrane G."/>
            <person name="Meng A."/>
            <person name="Brown T."/>
            <person name="Cohen L."/>
        </authorList>
    </citation>
    <scope>NUCLEOTIDE SEQUENCE</scope>
    <source>
        <strain evidence="14">CCAP 1951/1</strain>
    </source>
</reference>
<dbReference type="PROSITE" id="PS51450">
    <property type="entry name" value="LRR"/>
    <property type="match status" value="3"/>
</dbReference>
<feature type="coiled-coil region" evidence="12">
    <location>
        <begin position="257"/>
        <end position="284"/>
    </location>
</feature>
<keyword evidence="7" id="KW-0969">Cilium</keyword>
<dbReference type="EMBL" id="HBGF01046748">
    <property type="protein sequence ID" value="CAD9148040.1"/>
    <property type="molecule type" value="Transcribed_RNA"/>
</dbReference>
<evidence type="ECO:0000256" key="3">
    <source>
        <dbReference type="ARBA" id="ARBA00022614"/>
    </source>
</evidence>
<dbReference type="SUPFAM" id="SSF52075">
    <property type="entry name" value="Outer arm dynein light chain 1"/>
    <property type="match status" value="1"/>
</dbReference>
<evidence type="ECO:0000256" key="12">
    <source>
        <dbReference type="SAM" id="Coils"/>
    </source>
</evidence>
<proteinExistence type="inferred from homology"/>
<keyword evidence="4" id="KW-0677">Repeat</keyword>
<evidence type="ECO:0000256" key="11">
    <source>
        <dbReference type="ARBA" id="ARBA00040950"/>
    </source>
</evidence>
<feature type="region of interest" description="Disordered" evidence="13">
    <location>
        <begin position="39"/>
        <end position="61"/>
    </location>
</feature>
<comment type="subcellular location">
    <subcellularLocation>
        <location evidence="1">Cytoplasm</location>
        <location evidence="1">Cytoskeleton</location>
        <location evidence="1">Flagellum axoneme</location>
    </subcellularLocation>
</comment>
<dbReference type="Pfam" id="PF14580">
    <property type="entry name" value="LRR_9"/>
    <property type="match status" value="1"/>
</dbReference>
<keyword evidence="2" id="KW-0963">Cytoplasm</keyword>
<evidence type="ECO:0000256" key="13">
    <source>
        <dbReference type="SAM" id="MobiDB-lite"/>
    </source>
</evidence>
<dbReference type="InterPro" id="IPR032675">
    <property type="entry name" value="LRR_dom_sf"/>
</dbReference>
<comment type="similarity">
    <text evidence="10">Belongs to the DRC3 family.</text>
</comment>
<gene>
    <name evidence="14" type="ORF">NDES1114_LOCUS31282</name>
</gene>
<evidence type="ECO:0000313" key="14">
    <source>
        <dbReference type="EMBL" id="CAD9148040.1"/>
    </source>
</evidence>
<dbReference type="PANTHER" id="PTHR45973:SF12">
    <property type="entry name" value="DYNEIN REGULATORY COMPLEX SUBUNIT 3"/>
    <property type="match status" value="1"/>
</dbReference>
<dbReference type="SMART" id="SM00365">
    <property type="entry name" value="LRR_SD22"/>
    <property type="match status" value="4"/>
</dbReference>
<organism evidence="14">
    <name type="scientific">Neobodo designis</name>
    <name type="common">Flagellated protozoan</name>
    <name type="synonym">Bodo designis</name>
    <dbReference type="NCBI Taxonomy" id="312471"/>
    <lineage>
        <taxon>Eukaryota</taxon>
        <taxon>Discoba</taxon>
        <taxon>Euglenozoa</taxon>
        <taxon>Kinetoplastea</taxon>
        <taxon>Metakinetoplastina</taxon>
        <taxon>Neobodonida</taxon>
        <taxon>Neobodo</taxon>
    </lineage>
</organism>
<protein>
    <recommendedName>
        <fullName evidence="11">Dynein regulatory complex subunit 3</fullName>
    </recommendedName>
</protein>
<keyword evidence="9" id="KW-0966">Cell projection</keyword>
<feature type="coiled-coil region" evidence="12">
    <location>
        <begin position="402"/>
        <end position="444"/>
    </location>
</feature>
<dbReference type="GO" id="GO:0005929">
    <property type="term" value="C:cilium"/>
    <property type="evidence" value="ECO:0007669"/>
    <property type="project" value="TreeGrafter"/>
</dbReference>
<evidence type="ECO:0000256" key="5">
    <source>
        <dbReference type="ARBA" id="ARBA00022846"/>
    </source>
</evidence>
<keyword evidence="8" id="KW-0206">Cytoskeleton</keyword>
<accession>A0A7S1QTM1</accession>
<keyword evidence="3" id="KW-0433">Leucine-rich repeat</keyword>
<feature type="region of interest" description="Disordered" evidence="13">
    <location>
        <begin position="476"/>
        <end position="501"/>
    </location>
</feature>
<dbReference type="PANTHER" id="PTHR45973">
    <property type="entry name" value="PROTEIN PHOSPHATASE 1 REGULATORY SUBUNIT SDS22-RELATED"/>
    <property type="match status" value="1"/>
</dbReference>
<evidence type="ECO:0000256" key="9">
    <source>
        <dbReference type="ARBA" id="ARBA00023273"/>
    </source>
</evidence>
<dbReference type="AlphaFoldDB" id="A0A7S1QTM1"/>
<evidence type="ECO:0000256" key="2">
    <source>
        <dbReference type="ARBA" id="ARBA00022490"/>
    </source>
</evidence>
<evidence type="ECO:0000256" key="6">
    <source>
        <dbReference type="ARBA" id="ARBA00023054"/>
    </source>
</evidence>
<keyword evidence="6 12" id="KW-0175">Coiled coil</keyword>
<evidence type="ECO:0000256" key="8">
    <source>
        <dbReference type="ARBA" id="ARBA00023212"/>
    </source>
</evidence>
<keyword evidence="5" id="KW-0282">Flagellum</keyword>
<dbReference type="Gene3D" id="3.80.10.10">
    <property type="entry name" value="Ribonuclease Inhibitor"/>
    <property type="match status" value="1"/>
</dbReference>
<evidence type="ECO:0000256" key="1">
    <source>
        <dbReference type="ARBA" id="ARBA00004611"/>
    </source>
</evidence>
<name>A0A7S1QTM1_NEODS</name>
<evidence type="ECO:0000256" key="4">
    <source>
        <dbReference type="ARBA" id="ARBA00022737"/>
    </source>
</evidence>
<evidence type="ECO:0000256" key="7">
    <source>
        <dbReference type="ARBA" id="ARBA00023069"/>
    </source>
</evidence>
<sequence length="588" mass="66738">MSDAAGGSSGQGNGGGAVIDEKLLRDCIYIEGNVRPGLGDDAAHGKSSNSPSYAIGRGKGGASRGPAGALLGVTAQQTGPVRVVELHEVTSLMLSYKKIGSINNLVGVDRLVKLHLDNNSIEKIENLGHLKHLKWLDLSFNRITAISGLEGLTELEDLSLHANKISVVEGLDANTKLTCLSLGRNCIDGLDDVAKYLHRFKDLRMLTLAGNKIEQQAHYRQRLLGYVRRLRFLDSRAVFEAEVAKAKDDLKEHLLPVDEADRKEEEAANAARVASEEAADYEEANCPDERRIHSDIMSLEPDGRNVGALLDVDTVRERVKDVLDPHQERFTAKAKDLADRMKEIRKLKRSDIDDYNRTLSRAKAAADLAGMEAIRNFEKKLNKVIPLGIRARPDEKYDERDVEQLRRALQELRSTLLEMEADQQDAYEALNKAFEDAMEKHKAEAVETLSSNFEELRGLEKSMFQDLSRKFDAWHDEKQRQQQDMAEGYGAAPQEGHTRDKDKQAMALMDNREEFTKVLLEWHELHTKKLDEREELHKRREEEGFKALQEKNKQAEHERNRWRVCEVAEYVKRRSEQLDRWESWGENM</sequence>
<dbReference type="InterPro" id="IPR001611">
    <property type="entry name" value="Leu-rich_rpt"/>
</dbReference>
<dbReference type="InterPro" id="IPR050576">
    <property type="entry name" value="Cilia_flagella_integrity"/>
</dbReference>